<evidence type="ECO:0000313" key="2">
    <source>
        <dbReference type="EMBL" id="GAA2405079.1"/>
    </source>
</evidence>
<reference evidence="2 3" key="1">
    <citation type="journal article" date="2019" name="Int. J. Syst. Evol. Microbiol.">
        <title>The Global Catalogue of Microorganisms (GCM) 10K type strain sequencing project: providing services to taxonomists for standard genome sequencing and annotation.</title>
        <authorList>
            <consortium name="The Broad Institute Genomics Platform"/>
            <consortium name="The Broad Institute Genome Sequencing Center for Infectious Disease"/>
            <person name="Wu L."/>
            <person name="Ma J."/>
        </authorList>
    </citation>
    <scope>NUCLEOTIDE SEQUENCE [LARGE SCALE GENOMIC DNA]</scope>
    <source>
        <strain evidence="2 3">JCM 6921</strain>
    </source>
</reference>
<feature type="compositionally biased region" description="Low complexity" evidence="1">
    <location>
        <begin position="35"/>
        <end position="52"/>
    </location>
</feature>
<gene>
    <name evidence="2" type="ORF">GCM10010420_35930</name>
</gene>
<protein>
    <recommendedName>
        <fullName evidence="4">Secreted protein</fullName>
    </recommendedName>
</protein>
<sequence>MKAGRRVASGRTPPRANLPVLAGAGPVAVTAVTSASEVAGSSSPPSSQTVGPLRNPPTGAGSCATWPAAHSAAARA</sequence>
<keyword evidence="3" id="KW-1185">Reference proteome</keyword>
<accession>A0ABN3IJA0</accession>
<organism evidence="2 3">
    <name type="scientific">Streptomyces glaucosporus</name>
    <dbReference type="NCBI Taxonomy" id="284044"/>
    <lineage>
        <taxon>Bacteria</taxon>
        <taxon>Bacillati</taxon>
        <taxon>Actinomycetota</taxon>
        <taxon>Actinomycetes</taxon>
        <taxon>Kitasatosporales</taxon>
        <taxon>Streptomycetaceae</taxon>
        <taxon>Streptomyces</taxon>
    </lineage>
</organism>
<name>A0ABN3IJA0_9ACTN</name>
<evidence type="ECO:0008006" key="4">
    <source>
        <dbReference type="Google" id="ProtNLM"/>
    </source>
</evidence>
<proteinExistence type="predicted"/>
<dbReference type="Proteomes" id="UP001500058">
    <property type="component" value="Unassembled WGS sequence"/>
</dbReference>
<evidence type="ECO:0000313" key="3">
    <source>
        <dbReference type="Proteomes" id="UP001500058"/>
    </source>
</evidence>
<evidence type="ECO:0000256" key="1">
    <source>
        <dbReference type="SAM" id="MobiDB-lite"/>
    </source>
</evidence>
<dbReference type="EMBL" id="BAAATJ010000016">
    <property type="protein sequence ID" value="GAA2405079.1"/>
    <property type="molecule type" value="Genomic_DNA"/>
</dbReference>
<feature type="region of interest" description="Disordered" evidence="1">
    <location>
        <begin position="35"/>
        <end position="76"/>
    </location>
</feature>
<comment type="caution">
    <text evidence="2">The sequence shown here is derived from an EMBL/GenBank/DDBJ whole genome shotgun (WGS) entry which is preliminary data.</text>
</comment>
<feature type="region of interest" description="Disordered" evidence="1">
    <location>
        <begin position="1"/>
        <end position="20"/>
    </location>
</feature>